<dbReference type="InterPro" id="IPR024534">
    <property type="entry name" value="JetD_C"/>
</dbReference>
<proteinExistence type="predicted"/>
<evidence type="ECO:0000313" key="4">
    <source>
        <dbReference type="Proteomes" id="UP000000647"/>
    </source>
</evidence>
<keyword evidence="4" id="KW-1185">Reference proteome</keyword>
<dbReference type="AlphaFoldDB" id="A1WV09"/>
<dbReference type="HOGENOM" id="CLU_054007_1_0_6"/>
<feature type="domain" description="DUF3322" evidence="2">
    <location>
        <begin position="6"/>
        <end position="192"/>
    </location>
</feature>
<dbReference type="PIRSF" id="PIRSF028408">
    <property type="entry name" value="UCP028408"/>
    <property type="match status" value="1"/>
</dbReference>
<dbReference type="eggNOG" id="COG4924">
    <property type="taxonomic scope" value="Bacteria"/>
</dbReference>
<evidence type="ECO:0000259" key="2">
    <source>
        <dbReference type="Pfam" id="PF11795"/>
    </source>
</evidence>
<protein>
    <submittedName>
        <fullName evidence="3">Conserved hypothetical cytosolic protein</fullName>
    </submittedName>
</protein>
<dbReference type="InterPro" id="IPR024537">
    <property type="entry name" value="DUF3322"/>
</dbReference>
<evidence type="ECO:0000259" key="1">
    <source>
        <dbReference type="Pfam" id="PF09983"/>
    </source>
</evidence>
<dbReference type="Proteomes" id="UP000000647">
    <property type="component" value="Chromosome"/>
</dbReference>
<dbReference type="RefSeq" id="WP_011813544.1">
    <property type="nucleotide sequence ID" value="NC_008789.1"/>
</dbReference>
<reference evidence="4" key="1">
    <citation type="submission" date="2006-12" db="EMBL/GenBank/DDBJ databases">
        <title>Complete sequence of Halorhodospira halophila SL1.</title>
        <authorList>
            <consortium name="US DOE Joint Genome Institute"/>
            <person name="Copeland A."/>
            <person name="Lucas S."/>
            <person name="Lapidus A."/>
            <person name="Barry K."/>
            <person name="Detter J.C."/>
            <person name="Glavina del Rio T."/>
            <person name="Hammon N."/>
            <person name="Israni S."/>
            <person name="Dalin E."/>
            <person name="Tice H."/>
            <person name="Pitluck S."/>
            <person name="Saunders E."/>
            <person name="Brettin T."/>
            <person name="Bruce D."/>
            <person name="Han C."/>
            <person name="Tapia R."/>
            <person name="Schmutz J."/>
            <person name="Larimer F."/>
            <person name="Land M."/>
            <person name="Hauser L."/>
            <person name="Kyrpides N."/>
            <person name="Mikhailova N."/>
            <person name="Hoff W."/>
            <person name="Richardson P."/>
        </authorList>
    </citation>
    <scope>NUCLEOTIDE SEQUENCE [LARGE SCALE GENOMIC DNA]</scope>
    <source>
        <strain evidence="4">DSM 244 / SL1</strain>
    </source>
</reference>
<evidence type="ECO:0000313" key="3">
    <source>
        <dbReference type="EMBL" id="ABM61521.1"/>
    </source>
</evidence>
<dbReference type="OrthoDB" id="322908at2"/>
<dbReference type="Pfam" id="PF09983">
    <property type="entry name" value="JetD_C"/>
    <property type="match status" value="1"/>
</dbReference>
<sequence length="395" mass="45076">MSWTTPADLRQQVQKRWDRGELLAARVTGAALFPLSLRLRRPGSRELAEDFEGVRQWVQRLAAADRAQRGYGFEIQWRTVRHRVHGRNELPAGAVVPTEADALRLIGRRQEAERFDALCRQGLAAFPELADWLARRPLTVLEHAEAWDRILAVLRYFRDHPRPGVYLRQLDIPGVDTKFIEARRKLLMELLDAVLPAEAIQAEATGARRFAERYGLCQEPPLVRFRVLDPACAIAGLTDLTIPAEQFQALAPAVETVFITENKTNGLAFPAHPRALVVFGLGYGLERLAEVPWLHRVRVAYWGDIDTHGFAILNRLRRALPQAESLLMDRATLEAHRPLWTAEPSEHRFLGDLARLTEAEAALFEDLRQDRIGERVRLEQERIGFRWVVERTQGL</sequence>
<dbReference type="STRING" id="349124.Hhal_0740"/>
<organism evidence="3 4">
    <name type="scientific">Halorhodospira halophila (strain DSM 244 / SL1)</name>
    <name type="common">Ectothiorhodospira halophila (strain DSM 244 / SL1)</name>
    <dbReference type="NCBI Taxonomy" id="349124"/>
    <lineage>
        <taxon>Bacteria</taxon>
        <taxon>Pseudomonadati</taxon>
        <taxon>Pseudomonadota</taxon>
        <taxon>Gammaproteobacteria</taxon>
        <taxon>Chromatiales</taxon>
        <taxon>Ectothiorhodospiraceae</taxon>
        <taxon>Halorhodospira</taxon>
    </lineage>
</organism>
<dbReference type="Pfam" id="PF11795">
    <property type="entry name" value="DUF3322"/>
    <property type="match status" value="1"/>
</dbReference>
<dbReference type="InterPro" id="IPR014544">
    <property type="entry name" value="UCP028408"/>
</dbReference>
<gene>
    <name evidence="3" type="ordered locus">Hhal_0740</name>
</gene>
<name>A1WV09_HALHL</name>
<reference evidence="3 4" key="2">
    <citation type="journal article" date="2013" name="Stand. Genomic Sci.">
        <title>Complete genome sequence of Halorhodospira halophila SL1.</title>
        <authorList>
            <person name="Challacombe J.F."/>
            <person name="Majid S."/>
            <person name="Deole R."/>
            <person name="Brettin T.S."/>
            <person name="Bruce D."/>
            <person name="Delano S.F."/>
            <person name="Detter J.C."/>
            <person name="Gleasner C.D."/>
            <person name="Han C.S."/>
            <person name="Misra M."/>
            <person name="Reitenga K.G."/>
            <person name="Mikhailova N."/>
            <person name="Woyke T."/>
            <person name="Pitluck S."/>
            <person name="Nolan M."/>
            <person name="Land M.L."/>
            <person name="Saunders E."/>
            <person name="Tapia R."/>
            <person name="Lapidus A."/>
            <person name="Ivanova N."/>
            <person name="Hoff W.D."/>
        </authorList>
    </citation>
    <scope>NUCLEOTIDE SEQUENCE [LARGE SCALE GENOMIC DNA]</scope>
    <source>
        <strain evidence="4">DSM 244 / SL1</strain>
    </source>
</reference>
<accession>A1WV09</accession>
<dbReference type="EMBL" id="CP000544">
    <property type="protein sequence ID" value="ABM61521.1"/>
    <property type="molecule type" value="Genomic_DNA"/>
</dbReference>
<dbReference type="KEGG" id="hha:Hhal_0740"/>
<feature type="domain" description="Wadjet protein JetD C-terminal" evidence="1">
    <location>
        <begin position="215"/>
        <end position="391"/>
    </location>
</feature>